<dbReference type="EMBL" id="AJYA01000005">
    <property type="protein sequence ID" value="EIM78435.1"/>
    <property type="molecule type" value="Genomic_DNA"/>
</dbReference>
<keyword evidence="3" id="KW-1185">Reference proteome</keyword>
<gene>
    <name evidence="2" type="ORF">A3SI_02628</name>
</gene>
<sequence>MLFMNNSSSISTGLHHLFRYIWNGIFVLSYPILATFGLLFIGLTYLFSGISRLLTRFRSGEEEMSPTLSGSWKTVQVQAFLNDAAGASVAQSTQESAGEGPIPVAQLLEAKLSKKIMFGPEGFTFRRADGVPSVLEEHIFGSRVYEIEEGLLLEKWNTVEPKELPDFTLCLYLPEEDQLRPLTRITCFDWHLSEREGDTLRFKWFDGIQGDTVVVHL</sequence>
<evidence type="ECO:0000313" key="2">
    <source>
        <dbReference type="EMBL" id="EIM78435.1"/>
    </source>
</evidence>
<keyword evidence="1" id="KW-1133">Transmembrane helix</keyword>
<name>I5C9D3_9BACT</name>
<comment type="caution">
    <text evidence="2">The sequence shown here is derived from an EMBL/GenBank/DDBJ whole genome shotgun (WGS) entry which is preliminary data.</text>
</comment>
<feature type="transmembrane region" description="Helical" evidence="1">
    <location>
        <begin position="20"/>
        <end position="48"/>
    </location>
</feature>
<dbReference type="STRING" id="1189621.A3SI_02628"/>
<keyword evidence="1" id="KW-0472">Membrane</keyword>
<dbReference type="Proteomes" id="UP000005551">
    <property type="component" value="Unassembled WGS sequence"/>
</dbReference>
<evidence type="ECO:0000256" key="1">
    <source>
        <dbReference type="SAM" id="Phobius"/>
    </source>
</evidence>
<evidence type="ECO:0000313" key="3">
    <source>
        <dbReference type="Proteomes" id="UP000005551"/>
    </source>
</evidence>
<dbReference type="AlphaFoldDB" id="I5C9D3"/>
<organism evidence="2 3">
    <name type="scientific">Nitritalea halalkaliphila LW7</name>
    <dbReference type="NCBI Taxonomy" id="1189621"/>
    <lineage>
        <taxon>Bacteria</taxon>
        <taxon>Pseudomonadati</taxon>
        <taxon>Bacteroidota</taxon>
        <taxon>Cytophagia</taxon>
        <taxon>Cytophagales</taxon>
        <taxon>Cyclobacteriaceae</taxon>
        <taxon>Nitritalea</taxon>
    </lineage>
</organism>
<accession>I5C9D3</accession>
<keyword evidence="1" id="KW-0812">Transmembrane</keyword>
<protein>
    <submittedName>
        <fullName evidence="2">Uncharacterized protein</fullName>
    </submittedName>
</protein>
<proteinExistence type="predicted"/>
<reference evidence="2 3" key="1">
    <citation type="submission" date="2012-05" db="EMBL/GenBank/DDBJ databases">
        <title>Genome sequence of Nitritalea halalkaliphila LW7.</title>
        <authorList>
            <person name="Jangir P.K."/>
            <person name="Singh A."/>
            <person name="Shivaji S."/>
            <person name="Sharma R."/>
        </authorList>
    </citation>
    <scope>NUCLEOTIDE SEQUENCE [LARGE SCALE GENOMIC DNA]</scope>
    <source>
        <strain evidence="2 3">LW7</strain>
    </source>
</reference>